<evidence type="ECO:0000259" key="3">
    <source>
        <dbReference type="Pfam" id="PF00135"/>
    </source>
</evidence>
<dbReference type="InterPro" id="IPR019819">
    <property type="entry name" value="Carboxylesterase_B_CS"/>
</dbReference>
<dbReference type="AlphaFoldDB" id="A0A9P6NND1"/>
<evidence type="ECO:0000313" key="4">
    <source>
        <dbReference type="EMBL" id="KAG0150341.1"/>
    </source>
</evidence>
<dbReference type="InterPro" id="IPR029058">
    <property type="entry name" value="AB_hydrolase_fold"/>
</dbReference>
<name>A0A9P6NND1_9BASI</name>
<evidence type="ECO:0000313" key="5">
    <source>
        <dbReference type="Proteomes" id="UP000886653"/>
    </source>
</evidence>
<dbReference type="InterPro" id="IPR050309">
    <property type="entry name" value="Type-B_Carboxylest/Lipase"/>
</dbReference>
<keyword evidence="2" id="KW-0732">Signal</keyword>
<dbReference type="SUPFAM" id="SSF53474">
    <property type="entry name" value="alpha/beta-Hydrolases"/>
    <property type="match status" value="1"/>
</dbReference>
<organism evidence="4 5">
    <name type="scientific">Cronartium quercuum f. sp. fusiforme G11</name>
    <dbReference type="NCBI Taxonomy" id="708437"/>
    <lineage>
        <taxon>Eukaryota</taxon>
        <taxon>Fungi</taxon>
        <taxon>Dikarya</taxon>
        <taxon>Basidiomycota</taxon>
        <taxon>Pucciniomycotina</taxon>
        <taxon>Pucciniomycetes</taxon>
        <taxon>Pucciniales</taxon>
        <taxon>Coleosporiaceae</taxon>
        <taxon>Cronartium</taxon>
    </lineage>
</organism>
<dbReference type="PROSITE" id="PS00941">
    <property type="entry name" value="CARBOXYLESTERASE_B_2"/>
    <property type="match status" value="1"/>
</dbReference>
<gene>
    <name evidence="4" type="ORF">CROQUDRAFT_104434</name>
</gene>
<keyword evidence="1" id="KW-1133">Transmembrane helix</keyword>
<feature type="chain" id="PRO_5040318750" description="Carboxylesterase type B domain-containing protein" evidence="2">
    <location>
        <begin position="23"/>
        <end position="583"/>
    </location>
</feature>
<dbReference type="EMBL" id="MU167220">
    <property type="protein sequence ID" value="KAG0150341.1"/>
    <property type="molecule type" value="Genomic_DNA"/>
</dbReference>
<feature type="signal peptide" evidence="2">
    <location>
        <begin position="1"/>
        <end position="22"/>
    </location>
</feature>
<keyword evidence="1" id="KW-0472">Membrane</keyword>
<dbReference type="Pfam" id="PF00135">
    <property type="entry name" value="COesterase"/>
    <property type="match status" value="1"/>
</dbReference>
<keyword evidence="5" id="KW-1185">Reference proteome</keyword>
<dbReference type="OrthoDB" id="408631at2759"/>
<sequence length="583" mass="65211">MKKVIYSWIFIVCFYVISEVNSSHISSEHLEGLGTVTEKASTIGNIFERHSNNSEKVRLRLSYGTFIGTRFRGYERFTGIPYAEPPVGNLRLRNPIPPKGYYHDLNVQKQPPSCVQQAPTSGSGFWATLFTNAMYSVRQFFIPLESGVEDCLTLDVYRPSGLSRRAKLPVMFFIYGGAFVFGGTYTYPGKELVLKSMQLGKPIIYVTANYRLSAFGFLGGKEVGEAGVGNLGLKDQRLALEWVQRHIHKIGGDPKKVTIFGQSAGAMSVSYHLMINQGKLNGLFRAAICESGTALPTQHLSKGAGQEAYDIISREVGCSATNDTLACIRKVEFETLVKALNKLEGILSLNFYPPNFTPFIDGKFISETPRSAFANGRFAKVPMITGNQDDEGTAIGFGQISLITPARFEKYLRKLMNNATEAQLKTTFRLYPEDVTKGSPFNTGYDNAITPVYKRYSALVGDFIFQCLRRKFSRLAQSQMPLWGYLDTGYKRTPILGSFHTSELLAVFGFVKSLRSHDYQSRWITFAYDLDPNVPGLPHWSRYGKGKGQLMRFGPHGSQRMCPDDYREEAIGFFADNEGYLVV</sequence>
<dbReference type="PANTHER" id="PTHR11559">
    <property type="entry name" value="CARBOXYLESTERASE"/>
    <property type="match status" value="1"/>
</dbReference>
<proteinExistence type="predicted"/>
<feature type="domain" description="Carboxylesterase type B" evidence="3">
    <location>
        <begin position="59"/>
        <end position="558"/>
    </location>
</feature>
<dbReference type="Gene3D" id="3.40.50.1820">
    <property type="entry name" value="alpha/beta hydrolase"/>
    <property type="match status" value="1"/>
</dbReference>
<dbReference type="Proteomes" id="UP000886653">
    <property type="component" value="Unassembled WGS sequence"/>
</dbReference>
<reference evidence="4" key="1">
    <citation type="submission" date="2013-11" db="EMBL/GenBank/DDBJ databases">
        <title>Genome sequence of the fusiform rust pathogen reveals effectors for host alternation and coevolution with pine.</title>
        <authorList>
            <consortium name="DOE Joint Genome Institute"/>
            <person name="Smith K."/>
            <person name="Pendleton A."/>
            <person name="Kubisiak T."/>
            <person name="Anderson C."/>
            <person name="Salamov A."/>
            <person name="Aerts A."/>
            <person name="Riley R."/>
            <person name="Clum A."/>
            <person name="Lindquist E."/>
            <person name="Ence D."/>
            <person name="Campbell M."/>
            <person name="Kronenberg Z."/>
            <person name="Feau N."/>
            <person name="Dhillon B."/>
            <person name="Hamelin R."/>
            <person name="Burleigh J."/>
            <person name="Smith J."/>
            <person name="Yandell M."/>
            <person name="Nelson C."/>
            <person name="Grigoriev I."/>
            <person name="Davis J."/>
        </authorList>
    </citation>
    <scope>NUCLEOTIDE SEQUENCE</scope>
    <source>
        <strain evidence="4">G11</strain>
    </source>
</reference>
<feature type="transmembrane region" description="Helical" evidence="1">
    <location>
        <begin position="168"/>
        <end position="187"/>
    </location>
</feature>
<evidence type="ECO:0000256" key="2">
    <source>
        <dbReference type="SAM" id="SignalP"/>
    </source>
</evidence>
<evidence type="ECO:0000256" key="1">
    <source>
        <dbReference type="SAM" id="Phobius"/>
    </source>
</evidence>
<accession>A0A9P6NND1</accession>
<protein>
    <recommendedName>
        <fullName evidence="3">Carboxylesterase type B domain-containing protein</fullName>
    </recommendedName>
</protein>
<keyword evidence="1" id="KW-0812">Transmembrane</keyword>
<dbReference type="InterPro" id="IPR002018">
    <property type="entry name" value="CarbesteraseB"/>
</dbReference>
<comment type="caution">
    <text evidence="4">The sequence shown here is derived from an EMBL/GenBank/DDBJ whole genome shotgun (WGS) entry which is preliminary data.</text>
</comment>